<dbReference type="OrthoDB" id="3518805at2"/>
<protein>
    <submittedName>
        <fullName evidence="1">Nucleoside-diphosphate-sugar epimerase</fullName>
    </submittedName>
</protein>
<keyword evidence="2" id="KW-1185">Reference proteome</keyword>
<evidence type="ECO:0000313" key="1">
    <source>
        <dbReference type="EMBL" id="SDH90832.1"/>
    </source>
</evidence>
<evidence type="ECO:0000313" key="2">
    <source>
        <dbReference type="Proteomes" id="UP000182894"/>
    </source>
</evidence>
<dbReference type="RefSeq" id="WP_074754064.1">
    <property type="nucleotide sequence ID" value="NZ_FNCO01000009.1"/>
</dbReference>
<organism evidence="1 2">
    <name type="scientific">Pseudomonas abietaniphila</name>
    <dbReference type="NCBI Taxonomy" id="89065"/>
    <lineage>
        <taxon>Bacteria</taxon>
        <taxon>Pseudomonadati</taxon>
        <taxon>Pseudomonadota</taxon>
        <taxon>Gammaproteobacteria</taxon>
        <taxon>Pseudomonadales</taxon>
        <taxon>Pseudomonadaceae</taxon>
        <taxon>Pseudomonas</taxon>
    </lineage>
</organism>
<reference evidence="2" key="1">
    <citation type="submission" date="2016-10" db="EMBL/GenBank/DDBJ databases">
        <authorList>
            <person name="Varghese N."/>
            <person name="Submissions S."/>
        </authorList>
    </citation>
    <scope>NUCLEOTIDE SEQUENCE [LARGE SCALE GENOMIC DNA]</scope>
    <source>
        <strain evidence="2">ATCC 700689</strain>
    </source>
</reference>
<dbReference type="EMBL" id="FNCO01000009">
    <property type="protein sequence ID" value="SDH90832.1"/>
    <property type="molecule type" value="Genomic_DNA"/>
</dbReference>
<dbReference type="Proteomes" id="UP000182894">
    <property type="component" value="Unassembled WGS sequence"/>
</dbReference>
<gene>
    <name evidence="1" type="ORF">SAMN05216605_10952</name>
</gene>
<dbReference type="InterPro" id="IPR036291">
    <property type="entry name" value="NAD(P)-bd_dom_sf"/>
</dbReference>
<proteinExistence type="predicted"/>
<dbReference type="AlphaFoldDB" id="A0A1G8G8W3"/>
<sequence>MSVNPVLFMGGSGAIGHHTAQALRAAHPDVPLLIGGRDLAKAQQAAERMGGAQGVVIDPAAEDLGLGDRMISGVVVFYMDHALAGLRYAQKRGVPHLSISSGVFEIAPQIAAYMHRPDAAPIVLGYEWLVGATTVSTLHIAKAFGRVNEININALVDEQDAGGPTVASDFEHLNRMLPAALTRREGVYVWREGEGSKVSFHAVDGTKVEASGFSSIDVVGLAAATGAPDVQFNLGAGVSSTRRLGGPMSTEIIIELAGEGLHGEPLCTRHAVIHPAGAAPLTGLSVAMILERLLGLDGQPPTAPGLYFPYQILNACAYLQRLEKEGGELRELALLMPVKSDQLGYQ</sequence>
<dbReference type="SUPFAM" id="SSF51735">
    <property type="entry name" value="NAD(P)-binding Rossmann-fold domains"/>
    <property type="match status" value="1"/>
</dbReference>
<dbReference type="STRING" id="89065.SAMN05216605_10952"/>
<accession>A0A1G8G8W3</accession>
<name>A0A1G8G8W3_9PSED</name>